<dbReference type="AlphaFoldDB" id="L2GLA1"/>
<sequence>MAKAQTVEEEASKQLPVTEDNTKKRYNERDITKNFLRSGKGFKLLLEIGRKYKYTNSYSSSSDVLKEIECLIDIYSTWTGSFPVRKNLKISKYDFLKHVEDFCLERENAEDLEKIVDKSLM</sequence>
<proteinExistence type="predicted"/>
<dbReference type="RefSeq" id="XP_007605103.1">
    <property type="nucleotide sequence ID" value="XM_007605041.1"/>
</dbReference>
<dbReference type="GeneID" id="19882368"/>
<dbReference type="Proteomes" id="UP000011082">
    <property type="component" value="Unassembled WGS sequence"/>
</dbReference>
<keyword evidence="3" id="KW-1185">Reference proteome</keyword>
<name>L2GLA1_VITCO</name>
<gene>
    <name evidence="2" type="ORF">VICG_01658</name>
</gene>
<evidence type="ECO:0000313" key="2">
    <source>
        <dbReference type="EMBL" id="ELA41285.1"/>
    </source>
</evidence>
<reference evidence="3" key="1">
    <citation type="submission" date="2011-05" db="EMBL/GenBank/DDBJ databases">
        <title>The genome sequence of Vittaforma corneae strain ATCC 50505.</title>
        <authorList>
            <consortium name="The Broad Institute Genome Sequencing Platform"/>
            <person name="Cuomo C."/>
            <person name="Didier E."/>
            <person name="Bowers L."/>
            <person name="Young S.K."/>
            <person name="Zeng Q."/>
            <person name="Gargeya S."/>
            <person name="Fitzgerald M."/>
            <person name="Haas B."/>
            <person name="Abouelleil A."/>
            <person name="Alvarado L."/>
            <person name="Arachchi H.M."/>
            <person name="Berlin A."/>
            <person name="Chapman S.B."/>
            <person name="Gearin G."/>
            <person name="Goldberg J."/>
            <person name="Griggs A."/>
            <person name="Gujja S."/>
            <person name="Hansen M."/>
            <person name="Heiman D."/>
            <person name="Howarth C."/>
            <person name="Larimer J."/>
            <person name="Lui A."/>
            <person name="MacDonald P.J.P."/>
            <person name="McCowen C."/>
            <person name="Montmayeur A."/>
            <person name="Murphy C."/>
            <person name="Neiman D."/>
            <person name="Pearson M."/>
            <person name="Priest M."/>
            <person name="Roberts A."/>
            <person name="Saif S."/>
            <person name="Shea T."/>
            <person name="Sisk P."/>
            <person name="Stolte C."/>
            <person name="Sykes S."/>
            <person name="Wortman J."/>
            <person name="Nusbaum C."/>
            <person name="Birren B."/>
        </authorList>
    </citation>
    <scope>NUCLEOTIDE SEQUENCE [LARGE SCALE GENOMIC DNA]</scope>
    <source>
        <strain evidence="3">ATCC 50505</strain>
    </source>
</reference>
<dbReference type="HOGENOM" id="CLU_165614_0_0_1"/>
<organism evidence="2 3">
    <name type="scientific">Vittaforma corneae (strain ATCC 50505)</name>
    <name type="common">Microsporidian parasite</name>
    <name type="synonym">Nosema corneum</name>
    <dbReference type="NCBI Taxonomy" id="993615"/>
    <lineage>
        <taxon>Eukaryota</taxon>
        <taxon>Fungi</taxon>
        <taxon>Fungi incertae sedis</taxon>
        <taxon>Microsporidia</taxon>
        <taxon>Nosematidae</taxon>
        <taxon>Vittaforma</taxon>
    </lineage>
</organism>
<dbReference type="InParanoid" id="L2GLA1"/>
<evidence type="ECO:0000256" key="1">
    <source>
        <dbReference type="SAM" id="MobiDB-lite"/>
    </source>
</evidence>
<accession>L2GLA1</accession>
<dbReference type="OrthoDB" id="2191220at2759"/>
<feature type="region of interest" description="Disordered" evidence="1">
    <location>
        <begin position="1"/>
        <end position="24"/>
    </location>
</feature>
<evidence type="ECO:0000313" key="3">
    <source>
        <dbReference type="Proteomes" id="UP000011082"/>
    </source>
</evidence>
<dbReference type="EMBL" id="JH370146">
    <property type="protein sequence ID" value="ELA41285.1"/>
    <property type="molecule type" value="Genomic_DNA"/>
</dbReference>
<protein>
    <submittedName>
        <fullName evidence="2">Uncharacterized protein</fullName>
    </submittedName>
</protein>
<dbReference type="OMA" id="YTIMKDI"/>
<dbReference type="VEuPathDB" id="MicrosporidiaDB:VICG_01658"/>